<evidence type="ECO:0000313" key="6">
    <source>
        <dbReference type="Proteomes" id="UP000014157"/>
    </source>
</evidence>
<dbReference type="HOGENOM" id="CLU_1783880_0_0_9"/>
<feature type="compositionally biased region" description="Low complexity" evidence="1">
    <location>
        <begin position="23"/>
        <end position="45"/>
    </location>
</feature>
<dbReference type="EMBL" id="AJAS01000026">
    <property type="protein sequence ID" value="EOH95863.1"/>
    <property type="molecule type" value="Genomic_DNA"/>
</dbReference>
<proteinExistence type="predicted"/>
<name>R2QL10_9ENTE</name>
<dbReference type="PROSITE" id="PS51257">
    <property type="entry name" value="PROKAR_LIPOPROTEIN"/>
    <property type="match status" value="1"/>
</dbReference>
<feature type="region of interest" description="Disordered" evidence="1">
    <location>
        <begin position="20"/>
        <end position="58"/>
    </location>
</feature>
<reference evidence="4 6" key="2">
    <citation type="submission" date="2013-03" db="EMBL/GenBank/DDBJ databases">
        <title>The Genome Sequence of Enterococcus moraviensis BAA-383 (PacBio/Illumina hybrid assembly).</title>
        <authorList>
            <consortium name="The Broad Institute Genomics Platform"/>
            <consortium name="The Broad Institute Genome Sequencing Center for Infectious Disease"/>
            <person name="Earl A."/>
            <person name="Russ C."/>
            <person name="Gilmore M."/>
            <person name="Surin D."/>
            <person name="Walker B."/>
            <person name="Young S."/>
            <person name="Zeng Q."/>
            <person name="Gargeya S."/>
            <person name="Fitzgerald M."/>
            <person name="Haas B."/>
            <person name="Abouelleil A."/>
            <person name="Allen A.W."/>
            <person name="Alvarado L."/>
            <person name="Arachchi H.M."/>
            <person name="Berlin A.M."/>
            <person name="Chapman S.B."/>
            <person name="Gainer-Dewar J."/>
            <person name="Goldberg J."/>
            <person name="Griggs A."/>
            <person name="Gujja S."/>
            <person name="Hansen M."/>
            <person name="Howarth C."/>
            <person name="Imamovic A."/>
            <person name="Ireland A."/>
            <person name="Larimer J."/>
            <person name="McCowan C."/>
            <person name="Murphy C."/>
            <person name="Pearson M."/>
            <person name="Poon T.W."/>
            <person name="Priest M."/>
            <person name="Roberts A."/>
            <person name="Saif S."/>
            <person name="Shea T."/>
            <person name="Sisk P."/>
            <person name="Sykes S."/>
            <person name="Wortman J."/>
            <person name="Nusbaum C."/>
            <person name="Birren B."/>
        </authorList>
    </citation>
    <scope>NUCLEOTIDE SEQUENCE [LARGE SCALE GENOMIC DNA]</scope>
    <source>
        <strain evidence="4 6">ATCC BAA-383</strain>
    </source>
</reference>
<evidence type="ECO:0000313" key="5">
    <source>
        <dbReference type="Proteomes" id="UP000013781"/>
    </source>
</evidence>
<dbReference type="PATRIC" id="fig|1158609.3.peg.3211"/>
<feature type="chain" id="PRO_5004355598" description="Lipoprotein" evidence="2">
    <location>
        <begin position="25"/>
        <end position="145"/>
    </location>
</feature>
<keyword evidence="6" id="KW-1185">Reference proteome</keyword>
<evidence type="ECO:0008006" key="7">
    <source>
        <dbReference type="Google" id="ProtNLM"/>
    </source>
</evidence>
<evidence type="ECO:0000313" key="4">
    <source>
        <dbReference type="EMBL" id="EOT66350.1"/>
    </source>
</evidence>
<dbReference type="Proteomes" id="UP000014157">
    <property type="component" value="Unassembled WGS sequence"/>
</dbReference>
<dbReference type="EMBL" id="ASWB01000003">
    <property type="protein sequence ID" value="EOT66350.1"/>
    <property type="molecule type" value="Genomic_DNA"/>
</dbReference>
<dbReference type="AlphaFoldDB" id="R2QL10"/>
<organism evidence="3 5">
    <name type="scientific">Enterococcus moraviensis ATCC BAA-383</name>
    <dbReference type="NCBI Taxonomy" id="1158609"/>
    <lineage>
        <taxon>Bacteria</taxon>
        <taxon>Bacillati</taxon>
        <taxon>Bacillota</taxon>
        <taxon>Bacilli</taxon>
        <taxon>Lactobacillales</taxon>
        <taxon>Enterococcaceae</taxon>
        <taxon>Enterococcus</taxon>
    </lineage>
</organism>
<dbReference type="OrthoDB" id="1650483at2"/>
<gene>
    <name evidence="4" type="ORF">I586_02621</name>
    <name evidence="3" type="ORF">UAY_03289</name>
</gene>
<reference evidence="3 5" key="1">
    <citation type="submission" date="2013-02" db="EMBL/GenBank/DDBJ databases">
        <title>The Genome Sequence of Enterococcus moraviensis BAA-383.</title>
        <authorList>
            <consortium name="The Broad Institute Genome Sequencing Platform"/>
            <consortium name="The Broad Institute Genome Sequencing Center for Infectious Disease"/>
            <person name="Earl A.M."/>
            <person name="Gilmore M.S."/>
            <person name="Lebreton F."/>
            <person name="Walker B."/>
            <person name="Young S.K."/>
            <person name="Zeng Q."/>
            <person name="Gargeya S."/>
            <person name="Fitzgerald M."/>
            <person name="Haas B."/>
            <person name="Abouelleil A."/>
            <person name="Alvarado L."/>
            <person name="Arachchi H.M."/>
            <person name="Berlin A.M."/>
            <person name="Chapman S.B."/>
            <person name="Dewar J."/>
            <person name="Goldberg J."/>
            <person name="Griggs A."/>
            <person name="Gujja S."/>
            <person name="Hansen M."/>
            <person name="Howarth C."/>
            <person name="Imamovic A."/>
            <person name="Larimer J."/>
            <person name="McCowan C."/>
            <person name="Murphy C."/>
            <person name="Neiman D."/>
            <person name="Pearson M."/>
            <person name="Priest M."/>
            <person name="Roberts A."/>
            <person name="Saif S."/>
            <person name="Shea T."/>
            <person name="Sisk P."/>
            <person name="Sykes S."/>
            <person name="Wortman J."/>
            <person name="Nusbaum C."/>
            <person name="Birren B."/>
        </authorList>
    </citation>
    <scope>NUCLEOTIDE SEQUENCE [LARGE SCALE GENOMIC DNA]</scope>
    <source>
        <strain evidence="3 5">ATCC BAA-383</strain>
    </source>
</reference>
<comment type="caution">
    <text evidence="3">The sequence shown here is derived from an EMBL/GenBank/DDBJ whole genome shotgun (WGS) entry which is preliminary data.</text>
</comment>
<sequence length="145" mass="15568">MKKLFLLVIPVILLAACGSSTDSASQKNEQSASSSSSAPITNNSSTKTLTGRLTVGKDGDLEPGTYDLKAVDDGYGTVTARTSDDKPILREHMASLKGKENYKKNYVKDGDDDSDLYHESVTGMVVKEGDTVRVSKVSVEFTKVD</sequence>
<evidence type="ECO:0000256" key="1">
    <source>
        <dbReference type="SAM" id="MobiDB-lite"/>
    </source>
</evidence>
<accession>R2QL10</accession>
<dbReference type="Proteomes" id="UP000013781">
    <property type="component" value="Unassembled WGS sequence"/>
</dbReference>
<evidence type="ECO:0000256" key="2">
    <source>
        <dbReference type="SAM" id="SignalP"/>
    </source>
</evidence>
<keyword evidence="2" id="KW-0732">Signal</keyword>
<evidence type="ECO:0000313" key="3">
    <source>
        <dbReference type="EMBL" id="EOH95863.1"/>
    </source>
</evidence>
<dbReference type="RefSeq" id="WP_010766598.1">
    <property type="nucleotide sequence ID" value="NZ_ASWB01000003.1"/>
</dbReference>
<protein>
    <recommendedName>
        <fullName evidence="7">Lipoprotein</fullName>
    </recommendedName>
</protein>
<feature type="signal peptide" evidence="2">
    <location>
        <begin position="1"/>
        <end position="24"/>
    </location>
</feature>